<dbReference type="Proteomes" id="UP000810252">
    <property type="component" value="Unassembled WGS sequence"/>
</dbReference>
<organism evidence="5 6">
    <name type="scientific">Candidatus Cryptobacteroides merdigallinarum</name>
    <dbReference type="NCBI Taxonomy" id="2840770"/>
    <lineage>
        <taxon>Bacteria</taxon>
        <taxon>Pseudomonadati</taxon>
        <taxon>Bacteroidota</taxon>
        <taxon>Bacteroidia</taxon>
        <taxon>Bacteroidales</taxon>
        <taxon>Candidatus Cryptobacteroides</taxon>
    </lineage>
</organism>
<protein>
    <submittedName>
        <fullName evidence="5">LacI family DNA-binding transcriptional regulator</fullName>
    </submittedName>
</protein>
<keyword evidence="3" id="KW-0804">Transcription</keyword>
<dbReference type="GO" id="GO:0000976">
    <property type="term" value="F:transcription cis-regulatory region binding"/>
    <property type="evidence" value="ECO:0007669"/>
    <property type="project" value="TreeGrafter"/>
</dbReference>
<name>A0A9D9ELI0_9BACT</name>
<comment type="caution">
    <text evidence="5">The sequence shown here is derived from an EMBL/GenBank/DDBJ whole genome shotgun (WGS) entry which is preliminary data.</text>
</comment>
<dbReference type="InterPro" id="IPR028082">
    <property type="entry name" value="Peripla_BP_I"/>
</dbReference>
<dbReference type="SMART" id="SM00354">
    <property type="entry name" value="HTH_LACI"/>
    <property type="match status" value="1"/>
</dbReference>
<sequence>MKHTTIKDIARYLSISVSTVSRALVDDKNVRKETRERVLEAARILEYRPNPVATNLKYGHTNTVGVIVPEMVTPFASTVVGGIQNVLYRNGIKVIVADSREDPAREKENLELMEHFMVDGIIISLCSYRKNREDYLRLQKAEMPMVFYDRIPHGLDVPQVIVDDYRKSFFLVEKLILGGRRRIVHIQGPDDIYNSVERARGYRDALEKYRLPFDGQTMLMKAGMTFEAGARVADDLVGRGIPFDAVFAFTDTIAIGLMNRLRELGRRIPEDVAVASFSGTELSTIVYPRLTTVEPPLFQMGEKAAGLILEKIRNHGCPDRTEVVNAEIRMRESSGPPAP</sequence>
<dbReference type="InterPro" id="IPR046335">
    <property type="entry name" value="LacI/GalR-like_sensor"/>
</dbReference>
<evidence type="ECO:0000256" key="1">
    <source>
        <dbReference type="ARBA" id="ARBA00023015"/>
    </source>
</evidence>
<evidence type="ECO:0000259" key="4">
    <source>
        <dbReference type="PROSITE" id="PS50932"/>
    </source>
</evidence>
<dbReference type="Pfam" id="PF13377">
    <property type="entry name" value="Peripla_BP_3"/>
    <property type="match status" value="1"/>
</dbReference>
<evidence type="ECO:0000256" key="3">
    <source>
        <dbReference type="ARBA" id="ARBA00023163"/>
    </source>
</evidence>
<gene>
    <name evidence="5" type="ORF">IAC29_08610</name>
</gene>
<dbReference type="PANTHER" id="PTHR30146">
    <property type="entry name" value="LACI-RELATED TRANSCRIPTIONAL REPRESSOR"/>
    <property type="match status" value="1"/>
</dbReference>
<dbReference type="GO" id="GO:0003700">
    <property type="term" value="F:DNA-binding transcription factor activity"/>
    <property type="evidence" value="ECO:0007669"/>
    <property type="project" value="TreeGrafter"/>
</dbReference>
<proteinExistence type="predicted"/>
<dbReference type="SUPFAM" id="SSF47413">
    <property type="entry name" value="lambda repressor-like DNA-binding domains"/>
    <property type="match status" value="1"/>
</dbReference>
<accession>A0A9D9ELI0</accession>
<dbReference type="InterPro" id="IPR010982">
    <property type="entry name" value="Lambda_DNA-bd_dom_sf"/>
</dbReference>
<evidence type="ECO:0000313" key="6">
    <source>
        <dbReference type="Proteomes" id="UP000810252"/>
    </source>
</evidence>
<keyword evidence="2 5" id="KW-0238">DNA-binding</keyword>
<dbReference type="Pfam" id="PF00356">
    <property type="entry name" value="LacI"/>
    <property type="match status" value="1"/>
</dbReference>
<dbReference type="Gene3D" id="1.10.260.40">
    <property type="entry name" value="lambda repressor-like DNA-binding domains"/>
    <property type="match status" value="1"/>
</dbReference>
<dbReference type="InterPro" id="IPR000843">
    <property type="entry name" value="HTH_LacI"/>
</dbReference>
<feature type="domain" description="HTH lacI-type" evidence="4">
    <location>
        <begin position="4"/>
        <end position="58"/>
    </location>
</feature>
<dbReference type="CDD" id="cd06267">
    <property type="entry name" value="PBP1_LacI_sugar_binding-like"/>
    <property type="match status" value="1"/>
</dbReference>
<reference evidence="5" key="1">
    <citation type="submission" date="2020-10" db="EMBL/GenBank/DDBJ databases">
        <authorList>
            <person name="Gilroy R."/>
        </authorList>
    </citation>
    <scope>NUCLEOTIDE SEQUENCE</scope>
    <source>
        <strain evidence="5">20514</strain>
    </source>
</reference>
<evidence type="ECO:0000313" key="5">
    <source>
        <dbReference type="EMBL" id="MBO8449317.1"/>
    </source>
</evidence>
<dbReference type="AlphaFoldDB" id="A0A9D9ELI0"/>
<dbReference type="PANTHER" id="PTHR30146:SF109">
    <property type="entry name" value="HTH-TYPE TRANSCRIPTIONAL REGULATOR GALS"/>
    <property type="match status" value="1"/>
</dbReference>
<dbReference type="EMBL" id="JADIMQ010000120">
    <property type="protein sequence ID" value="MBO8449317.1"/>
    <property type="molecule type" value="Genomic_DNA"/>
</dbReference>
<reference evidence="5" key="2">
    <citation type="journal article" date="2021" name="PeerJ">
        <title>Extensive microbial diversity within the chicken gut microbiome revealed by metagenomics and culture.</title>
        <authorList>
            <person name="Gilroy R."/>
            <person name="Ravi A."/>
            <person name="Getino M."/>
            <person name="Pursley I."/>
            <person name="Horton D.L."/>
            <person name="Alikhan N.F."/>
            <person name="Baker D."/>
            <person name="Gharbi K."/>
            <person name="Hall N."/>
            <person name="Watson M."/>
            <person name="Adriaenssens E.M."/>
            <person name="Foster-Nyarko E."/>
            <person name="Jarju S."/>
            <person name="Secka A."/>
            <person name="Antonio M."/>
            <person name="Oren A."/>
            <person name="Chaudhuri R.R."/>
            <person name="La Ragione R."/>
            <person name="Hildebrand F."/>
            <person name="Pallen M.J."/>
        </authorList>
    </citation>
    <scope>NUCLEOTIDE SEQUENCE</scope>
    <source>
        <strain evidence="5">20514</strain>
    </source>
</reference>
<dbReference type="CDD" id="cd01392">
    <property type="entry name" value="HTH_LacI"/>
    <property type="match status" value="1"/>
</dbReference>
<evidence type="ECO:0000256" key="2">
    <source>
        <dbReference type="ARBA" id="ARBA00023125"/>
    </source>
</evidence>
<dbReference type="SUPFAM" id="SSF53822">
    <property type="entry name" value="Periplasmic binding protein-like I"/>
    <property type="match status" value="1"/>
</dbReference>
<dbReference type="Gene3D" id="3.40.50.2300">
    <property type="match status" value="2"/>
</dbReference>
<keyword evidence="1" id="KW-0805">Transcription regulation</keyword>
<dbReference type="PROSITE" id="PS50932">
    <property type="entry name" value="HTH_LACI_2"/>
    <property type="match status" value="1"/>
</dbReference>